<keyword evidence="4" id="KW-1185">Reference proteome</keyword>
<evidence type="ECO:0000313" key="4">
    <source>
        <dbReference type="Proteomes" id="UP001291309"/>
    </source>
</evidence>
<accession>A0ABU5GWB2</accession>
<dbReference type="SUPFAM" id="SSF48452">
    <property type="entry name" value="TPR-like"/>
    <property type="match status" value="1"/>
</dbReference>
<sequence length="266" mass="29100">MRSSPPPSARVLLVLLSVLAASALPGLAQAKDTDSNALGFKAYEKGDYKKAHGLFEKALKQNPDNAYARLNRARTITLLNQSKDKVDSAESCDYASNWMFRALADLSKAVELNRAAILPKIDEDEKGLKPLKAREDYVKWRKAVGALAGEAGGTEKVLRETSDWWFHAPGAIPVGITLHPDKKISELSPAGEEQPAGQWGLKGEQLEFTPPKGKPVHWKVSTEKYYFNEGKDFFFELQLVPANAELPASGWLAGPLRAGPITGDCE</sequence>
<dbReference type="PROSITE" id="PS50005">
    <property type="entry name" value="TPR"/>
    <property type="match status" value="1"/>
</dbReference>
<keyword evidence="2" id="KW-0732">Signal</keyword>
<keyword evidence="1" id="KW-0802">TPR repeat</keyword>
<name>A0ABU5GWB2_9BACT</name>
<proteinExistence type="predicted"/>
<dbReference type="RefSeq" id="WP_321544042.1">
    <property type="nucleotide sequence ID" value="NZ_JAXIVS010000001.1"/>
</dbReference>
<evidence type="ECO:0000313" key="3">
    <source>
        <dbReference type="EMBL" id="MDY7225331.1"/>
    </source>
</evidence>
<dbReference type="Gene3D" id="1.25.40.10">
    <property type="entry name" value="Tetratricopeptide repeat domain"/>
    <property type="match status" value="1"/>
</dbReference>
<reference evidence="3 4" key="1">
    <citation type="submission" date="2023-12" db="EMBL/GenBank/DDBJ databases">
        <title>the genome sequence of Hyalangium sp. s54d21.</title>
        <authorList>
            <person name="Zhang X."/>
        </authorList>
    </citation>
    <scope>NUCLEOTIDE SEQUENCE [LARGE SCALE GENOMIC DNA]</scope>
    <source>
        <strain evidence="4">s54d21</strain>
    </source>
</reference>
<feature type="signal peptide" evidence="2">
    <location>
        <begin position="1"/>
        <end position="30"/>
    </location>
</feature>
<dbReference type="InterPro" id="IPR019734">
    <property type="entry name" value="TPR_rpt"/>
</dbReference>
<gene>
    <name evidence="3" type="ORF">SYV04_03015</name>
</gene>
<evidence type="ECO:0000256" key="2">
    <source>
        <dbReference type="SAM" id="SignalP"/>
    </source>
</evidence>
<feature type="chain" id="PRO_5045490250" evidence="2">
    <location>
        <begin position="31"/>
        <end position="266"/>
    </location>
</feature>
<evidence type="ECO:0000256" key="1">
    <source>
        <dbReference type="PROSITE-ProRule" id="PRU00339"/>
    </source>
</evidence>
<dbReference type="InterPro" id="IPR011990">
    <property type="entry name" value="TPR-like_helical_dom_sf"/>
</dbReference>
<protein>
    <submittedName>
        <fullName evidence="3">Tetratricopeptide repeat protein</fullName>
    </submittedName>
</protein>
<comment type="caution">
    <text evidence="3">The sequence shown here is derived from an EMBL/GenBank/DDBJ whole genome shotgun (WGS) entry which is preliminary data.</text>
</comment>
<feature type="repeat" description="TPR" evidence="1">
    <location>
        <begin position="32"/>
        <end position="65"/>
    </location>
</feature>
<dbReference type="EMBL" id="JAXIVS010000001">
    <property type="protein sequence ID" value="MDY7225331.1"/>
    <property type="molecule type" value="Genomic_DNA"/>
</dbReference>
<dbReference type="Proteomes" id="UP001291309">
    <property type="component" value="Unassembled WGS sequence"/>
</dbReference>
<dbReference type="Pfam" id="PF14559">
    <property type="entry name" value="TPR_19"/>
    <property type="match status" value="1"/>
</dbReference>
<organism evidence="3 4">
    <name type="scientific">Hyalangium rubrum</name>
    <dbReference type="NCBI Taxonomy" id="3103134"/>
    <lineage>
        <taxon>Bacteria</taxon>
        <taxon>Pseudomonadati</taxon>
        <taxon>Myxococcota</taxon>
        <taxon>Myxococcia</taxon>
        <taxon>Myxococcales</taxon>
        <taxon>Cystobacterineae</taxon>
        <taxon>Archangiaceae</taxon>
        <taxon>Hyalangium</taxon>
    </lineage>
</organism>